<dbReference type="EMBL" id="QPGA01000011">
    <property type="protein sequence ID" value="RDE51104.1"/>
    <property type="molecule type" value="Genomic_DNA"/>
</dbReference>
<evidence type="ECO:0000256" key="2">
    <source>
        <dbReference type="ARBA" id="ARBA00022692"/>
    </source>
</evidence>
<evidence type="ECO:0000256" key="5">
    <source>
        <dbReference type="SAM" id="Phobius"/>
    </source>
</evidence>
<dbReference type="Pfam" id="PF01957">
    <property type="entry name" value="NfeD"/>
    <property type="match status" value="1"/>
</dbReference>
<evidence type="ECO:0000313" key="8">
    <source>
        <dbReference type="Proteomes" id="UP000253831"/>
    </source>
</evidence>
<accession>A0A369XME0</accession>
<dbReference type="AlphaFoldDB" id="A0A369XME0"/>
<reference evidence="7 8" key="1">
    <citation type="submission" date="2018-05" db="EMBL/GenBank/DDBJ databases">
        <title>Integrated omic analyses show evidence that a Ca. Accumulibacter phosphatis strain performs denitrification under micro-aerobic conditions.</title>
        <authorList>
            <person name="Camejo P.Y."/>
            <person name="Katherine M.D."/>
            <person name="Daniel N.R."/>
        </authorList>
    </citation>
    <scope>NUCLEOTIDE SEQUENCE [LARGE SCALE GENOMIC DNA]</scope>
    <source>
        <strain evidence="7">UW-LDO-IC</strain>
    </source>
</reference>
<evidence type="ECO:0000256" key="3">
    <source>
        <dbReference type="ARBA" id="ARBA00022989"/>
    </source>
</evidence>
<keyword evidence="2 5" id="KW-0812">Transmembrane</keyword>
<comment type="caution">
    <text evidence="7">The sequence shown here is derived from an EMBL/GenBank/DDBJ whole genome shotgun (WGS) entry which is preliminary data.</text>
</comment>
<feature type="domain" description="NfeD-like C-terminal" evidence="6">
    <location>
        <begin position="93"/>
        <end position="151"/>
    </location>
</feature>
<protein>
    <submittedName>
        <fullName evidence="7">NfeD family protein</fullName>
    </submittedName>
</protein>
<dbReference type="InterPro" id="IPR052165">
    <property type="entry name" value="Membrane_assoc_protease"/>
</dbReference>
<keyword evidence="3 5" id="KW-1133">Transmembrane helix</keyword>
<comment type="subcellular location">
    <subcellularLocation>
        <location evidence="1">Membrane</location>
        <topology evidence="1">Multi-pass membrane protein</topology>
    </subcellularLocation>
</comment>
<dbReference type="PANTHER" id="PTHR33507:SF3">
    <property type="entry name" value="INNER MEMBRANE PROTEIN YBBJ"/>
    <property type="match status" value="1"/>
</dbReference>
<dbReference type="PANTHER" id="PTHR33507">
    <property type="entry name" value="INNER MEMBRANE PROTEIN YBBJ"/>
    <property type="match status" value="1"/>
</dbReference>
<feature type="transmembrane region" description="Helical" evidence="5">
    <location>
        <begin position="28"/>
        <end position="49"/>
    </location>
</feature>
<dbReference type="GO" id="GO:0005886">
    <property type="term" value="C:plasma membrane"/>
    <property type="evidence" value="ECO:0007669"/>
    <property type="project" value="TreeGrafter"/>
</dbReference>
<organism evidence="7 8">
    <name type="scientific">Candidatus Accumulibacter meliphilus</name>
    <dbReference type="NCBI Taxonomy" id="2211374"/>
    <lineage>
        <taxon>Bacteria</taxon>
        <taxon>Pseudomonadati</taxon>
        <taxon>Pseudomonadota</taxon>
        <taxon>Betaproteobacteria</taxon>
        <taxon>Candidatus Accumulibacter</taxon>
    </lineage>
</organism>
<dbReference type="InterPro" id="IPR002810">
    <property type="entry name" value="NfeD-like_C"/>
</dbReference>
<evidence type="ECO:0000259" key="6">
    <source>
        <dbReference type="Pfam" id="PF01957"/>
    </source>
</evidence>
<evidence type="ECO:0000313" key="7">
    <source>
        <dbReference type="EMBL" id="RDE51104.1"/>
    </source>
</evidence>
<gene>
    <name evidence="7" type="ORF">DVS81_07800</name>
</gene>
<keyword evidence="4 5" id="KW-0472">Membrane</keyword>
<proteinExistence type="predicted"/>
<evidence type="ECO:0000256" key="4">
    <source>
        <dbReference type="ARBA" id="ARBA00023136"/>
    </source>
</evidence>
<sequence length="153" mass="16388">MFAPEWWHWLVLGLLLTMAELAMVSFFVVWFGIAAALVGVILLAAPALALPPPALATQLLLWAGLSAILVGIWFRYLRPRTMTTVGTSAATAAGEVGILVAALTPDSRGQVRFQKPILGADVWEAYSDTAIAAGERVRVVAVNGSYIKVEKAR</sequence>
<dbReference type="InterPro" id="IPR012340">
    <property type="entry name" value="NA-bd_OB-fold"/>
</dbReference>
<feature type="transmembrane region" description="Helical" evidence="5">
    <location>
        <begin position="6"/>
        <end position="23"/>
    </location>
</feature>
<evidence type="ECO:0000256" key="1">
    <source>
        <dbReference type="ARBA" id="ARBA00004141"/>
    </source>
</evidence>
<name>A0A369XME0_9PROT</name>
<dbReference type="Proteomes" id="UP000253831">
    <property type="component" value="Unassembled WGS sequence"/>
</dbReference>
<dbReference type="Gene3D" id="2.40.50.140">
    <property type="entry name" value="Nucleic acid-binding proteins"/>
    <property type="match status" value="1"/>
</dbReference>
<feature type="transmembrane region" description="Helical" evidence="5">
    <location>
        <begin position="55"/>
        <end position="74"/>
    </location>
</feature>
<dbReference type="SUPFAM" id="SSF141322">
    <property type="entry name" value="NfeD domain-like"/>
    <property type="match status" value="1"/>
</dbReference>